<dbReference type="InterPro" id="IPR050491">
    <property type="entry name" value="AmpC-like"/>
</dbReference>
<keyword evidence="3" id="KW-0378">Hydrolase</keyword>
<proteinExistence type="predicted"/>
<reference evidence="3 4" key="1">
    <citation type="submission" date="2018-08" db="EMBL/GenBank/DDBJ databases">
        <title>Chitinophaga sp. K20C18050901, a novel bacterium isolated from forest soil.</title>
        <authorList>
            <person name="Wang C."/>
        </authorList>
    </citation>
    <scope>NUCLEOTIDE SEQUENCE [LARGE SCALE GENOMIC DNA]</scope>
    <source>
        <strain evidence="3 4">K20C18050901</strain>
    </source>
</reference>
<evidence type="ECO:0000259" key="2">
    <source>
        <dbReference type="Pfam" id="PF00144"/>
    </source>
</evidence>
<dbReference type="AlphaFoldDB" id="A0A3E1P1K4"/>
<evidence type="ECO:0000256" key="1">
    <source>
        <dbReference type="SAM" id="SignalP"/>
    </source>
</evidence>
<organism evidence="3 4">
    <name type="scientific">Chitinophaga silvisoli</name>
    <dbReference type="NCBI Taxonomy" id="2291814"/>
    <lineage>
        <taxon>Bacteria</taxon>
        <taxon>Pseudomonadati</taxon>
        <taxon>Bacteroidota</taxon>
        <taxon>Chitinophagia</taxon>
        <taxon>Chitinophagales</taxon>
        <taxon>Chitinophagaceae</taxon>
        <taxon>Chitinophaga</taxon>
    </lineage>
</organism>
<feature type="signal peptide" evidence="1">
    <location>
        <begin position="1"/>
        <end position="19"/>
    </location>
</feature>
<feature type="chain" id="PRO_5017770182" evidence="1">
    <location>
        <begin position="20"/>
        <end position="473"/>
    </location>
</feature>
<keyword evidence="1" id="KW-0732">Signal</keyword>
<dbReference type="EMBL" id="QTJV01000004">
    <property type="protein sequence ID" value="RFM34057.1"/>
    <property type="molecule type" value="Genomic_DNA"/>
</dbReference>
<accession>A0A3E1P1K4</accession>
<keyword evidence="4" id="KW-1185">Reference proteome</keyword>
<evidence type="ECO:0000313" key="4">
    <source>
        <dbReference type="Proteomes" id="UP000261174"/>
    </source>
</evidence>
<name>A0A3E1P1K4_9BACT</name>
<dbReference type="Pfam" id="PF00144">
    <property type="entry name" value="Beta-lactamase"/>
    <property type="match status" value="1"/>
</dbReference>
<sequence>MKTSLTLAFVFIFSIHSLAQNWQDTTKLIGEIFSRYQPGHPGCQLAISRHGKIIYSRAWGLSDLEHSTPLSTSSIIEAGSVSKQFTAAAILLLQSAGKLSLNDDVRKYLPELPDYGKIITLKDMIHHTSGLKDWGSLMAFSDWPRGTKIYSNEDVLRIIIRQKSLNHNPGEEFLYSNTNYVLLAIIVQRVSGQSLAEFTSLKIFRPLQMNSTQWRNDIRRVVPGRAIAYSKEGDLYFTDMPYENVYGNGGLLTTAEDLLKWNDYYTHANLDGPGFLKEQLDTIPLNNGQPNNYAAGLRLVNIKGFNAIVHDGATAAYRSILEYYPELDLGIAWLANTSEFDGKDDGLDALRSLLLGEKTPAKENKVAVISKGKSSGSEMPAKNIVLNKEALQVYEGNYRSSEVESSLEIVLTGTTIKIKRIKGDIFTLQPVSDQEFKIENSRIKVVFEKNADGKVLQLKFSSPKVRNVCFEKT</sequence>
<dbReference type="RefSeq" id="WP_116853647.1">
    <property type="nucleotide sequence ID" value="NZ_QTJV01000004.1"/>
</dbReference>
<dbReference type="GO" id="GO:0016787">
    <property type="term" value="F:hydrolase activity"/>
    <property type="evidence" value="ECO:0007669"/>
    <property type="project" value="UniProtKB-KW"/>
</dbReference>
<dbReference type="OrthoDB" id="9793489at2"/>
<dbReference type="Gene3D" id="3.40.710.10">
    <property type="entry name" value="DD-peptidase/beta-lactamase superfamily"/>
    <property type="match status" value="1"/>
</dbReference>
<dbReference type="SUPFAM" id="SSF56601">
    <property type="entry name" value="beta-lactamase/transpeptidase-like"/>
    <property type="match status" value="1"/>
</dbReference>
<evidence type="ECO:0000313" key="3">
    <source>
        <dbReference type="EMBL" id="RFM34057.1"/>
    </source>
</evidence>
<protein>
    <submittedName>
        <fullName evidence="3">Class A beta-lactamase-related serine hydrolase</fullName>
    </submittedName>
</protein>
<dbReference type="PANTHER" id="PTHR46825:SF9">
    <property type="entry name" value="BETA-LACTAMASE-RELATED DOMAIN-CONTAINING PROTEIN"/>
    <property type="match status" value="1"/>
</dbReference>
<dbReference type="InterPro" id="IPR012338">
    <property type="entry name" value="Beta-lactam/transpept-like"/>
</dbReference>
<comment type="caution">
    <text evidence="3">The sequence shown here is derived from an EMBL/GenBank/DDBJ whole genome shotgun (WGS) entry which is preliminary data.</text>
</comment>
<gene>
    <name evidence="3" type="ORF">DXN04_12230</name>
</gene>
<dbReference type="InterPro" id="IPR001466">
    <property type="entry name" value="Beta-lactam-related"/>
</dbReference>
<dbReference type="Proteomes" id="UP000261174">
    <property type="component" value="Unassembled WGS sequence"/>
</dbReference>
<feature type="domain" description="Beta-lactamase-related" evidence="2">
    <location>
        <begin position="38"/>
        <end position="346"/>
    </location>
</feature>
<dbReference type="PANTHER" id="PTHR46825">
    <property type="entry name" value="D-ALANYL-D-ALANINE-CARBOXYPEPTIDASE/ENDOPEPTIDASE AMPH"/>
    <property type="match status" value="1"/>
</dbReference>